<feature type="binding site" evidence="8">
    <location>
        <position position="92"/>
    </location>
    <ligand>
        <name>substrate</name>
    </ligand>
</feature>
<comment type="similarity">
    <text evidence="4 8">Belongs to the type-II 3-dehydroquinase family.</text>
</comment>
<feature type="binding site" evidence="8">
    <location>
        <position position="85"/>
    </location>
    <ligand>
        <name>substrate</name>
    </ligand>
</feature>
<dbReference type="PANTHER" id="PTHR21272">
    <property type="entry name" value="CATABOLIC 3-DEHYDROQUINASE"/>
    <property type="match status" value="1"/>
</dbReference>
<feature type="site" description="Transition state stabilizer" evidence="8">
    <location>
        <position position="20"/>
    </location>
</feature>
<dbReference type="HAMAP" id="MF_00169">
    <property type="entry name" value="AroQ"/>
    <property type="match status" value="1"/>
</dbReference>
<dbReference type="PROSITE" id="PS01029">
    <property type="entry name" value="DEHYDROQUINASE_II"/>
    <property type="match status" value="1"/>
</dbReference>
<evidence type="ECO:0000256" key="7">
    <source>
        <dbReference type="ARBA" id="ARBA00023239"/>
    </source>
</evidence>
<evidence type="ECO:0000256" key="5">
    <source>
        <dbReference type="ARBA" id="ARBA00011193"/>
    </source>
</evidence>
<dbReference type="EMBL" id="CP133659">
    <property type="protein sequence ID" value="WMW65944.1"/>
    <property type="molecule type" value="Genomic_DNA"/>
</dbReference>
<organism evidence="10 11">
    <name type="scientific">Nitratidesulfovibrio liaohensis</name>
    <dbReference type="NCBI Taxonomy" id="2604158"/>
    <lineage>
        <taxon>Bacteria</taxon>
        <taxon>Pseudomonadati</taxon>
        <taxon>Thermodesulfobacteriota</taxon>
        <taxon>Desulfovibrionia</taxon>
        <taxon>Desulfovibrionales</taxon>
        <taxon>Desulfovibrionaceae</taxon>
        <taxon>Nitratidesulfovibrio</taxon>
    </lineage>
</organism>
<proteinExistence type="inferred from homology"/>
<dbReference type="InterPro" id="IPR018509">
    <property type="entry name" value="DHquinase_II_CS"/>
</dbReference>
<evidence type="ECO:0000256" key="3">
    <source>
        <dbReference type="ARBA" id="ARBA00004902"/>
    </source>
</evidence>
<feature type="binding site" evidence="8">
    <location>
        <position position="79"/>
    </location>
    <ligand>
        <name>substrate</name>
    </ligand>
</feature>
<feature type="binding site" evidence="8">
    <location>
        <position position="117"/>
    </location>
    <ligand>
        <name>substrate</name>
    </ligand>
</feature>
<keyword evidence="9" id="KW-1133">Transmembrane helix</keyword>
<feature type="active site" description="Proton donor" evidence="8">
    <location>
        <position position="105"/>
    </location>
</feature>
<feature type="binding site" evidence="8">
    <location>
        <begin position="106"/>
        <end position="107"/>
    </location>
    <ligand>
        <name>substrate</name>
    </ligand>
</feature>
<evidence type="ECO:0000256" key="1">
    <source>
        <dbReference type="ARBA" id="ARBA00001864"/>
    </source>
</evidence>
<comment type="function">
    <text evidence="2 8">Catalyzes a trans-dehydration via an enolate intermediate.</text>
</comment>
<comment type="catalytic activity">
    <reaction evidence="1 8">
        <text>3-dehydroquinate = 3-dehydroshikimate + H2O</text>
        <dbReference type="Rhea" id="RHEA:21096"/>
        <dbReference type="ChEBI" id="CHEBI:15377"/>
        <dbReference type="ChEBI" id="CHEBI:16630"/>
        <dbReference type="ChEBI" id="CHEBI:32364"/>
        <dbReference type="EC" id="4.2.1.10"/>
    </reaction>
</comment>
<reference evidence="10" key="1">
    <citation type="submission" date="2023-09" db="EMBL/GenBank/DDBJ databases">
        <authorList>
            <consortium name="CW5 consortium"/>
            <person name="Lu C.-W."/>
        </authorList>
    </citation>
    <scope>NUCLEOTIDE SEQUENCE</scope>
    <source>
        <strain evidence="10">KPS</strain>
    </source>
</reference>
<dbReference type="NCBIfam" id="NF003807">
    <property type="entry name" value="PRK05395.1-4"/>
    <property type="match status" value="1"/>
</dbReference>
<dbReference type="Proteomes" id="UP001180616">
    <property type="component" value="Chromosome"/>
</dbReference>
<keyword evidence="8" id="KW-0028">Amino-acid biosynthesis</keyword>
<dbReference type="InterPro" id="IPR036441">
    <property type="entry name" value="DHquinase_II_sf"/>
</dbReference>
<sequence length="160" mass="16734">MARYRILVLNGPNLGALGVRQPDIYGSVGMDAVPGLVGQVLGAGASGVKLEFFQSNGEGALIDRLEQARRDGVDGVVLNAGAYTHTSLALADCLAWIGLPCVEVHLSNVLARSEPLRQKSYIGRHVIGVVAGFGITSYALAVQALVLHLDARQPPAPTPV</sequence>
<dbReference type="PIRSF" id="PIRSF001399">
    <property type="entry name" value="DHquinase_II"/>
    <property type="match status" value="1"/>
</dbReference>
<evidence type="ECO:0000256" key="6">
    <source>
        <dbReference type="ARBA" id="ARBA00012060"/>
    </source>
</evidence>
<comment type="pathway">
    <text evidence="3 8">Metabolic intermediate biosynthesis; chorismate biosynthesis; chorismate from D-erythrose 4-phosphate and phosphoenolpyruvate: step 3/7.</text>
</comment>
<gene>
    <name evidence="8" type="primary">aroQ</name>
    <name evidence="10" type="ORF">KPS_000477</name>
</gene>
<evidence type="ECO:0000256" key="8">
    <source>
        <dbReference type="HAMAP-Rule" id="MF_00169"/>
    </source>
</evidence>
<evidence type="ECO:0000256" key="9">
    <source>
        <dbReference type="SAM" id="Phobius"/>
    </source>
</evidence>
<protein>
    <recommendedName>
        <fullName evidence="6 8">3-dehydroquinate dehydratase</fullName>
        <shortName evidence="8">3-dehydroquinase</shortName>
        <ecNumber evidence="6 8">4.2.1.10</ecNumber>
    </recommendedName>
    <alternativeName>
        <fullName evidence="8">Type II DHQase</fullName>
    </alternativeName>
</protein>
<keyword evidence="11" id="KW-1185">Reference proteome</keyword>
<feature type="active site" description="Proton acceptor" evidence="8">
    <location>
        <position position="25"/>
    </location>
</feature>
<feature type="transmembrane region" description="Helical" evidence="9">
    <location>
        <begin position="126"/>
        <end position="149"/>
    </location>
</feature>
<dbReference type="PANTHER" id="PTHR21272:SF3">
    <property type="entry name" value="CATABOLIC 3-DEHYDROQUINASE"/>
    <property type="match status" value="1"/>
</dbReference>
<keyword evidence="9" id="KW-0812">Transmembrane</keyword>
<accession>A0ABY9R3B6</accession>
<keyword evidence="8" id="KW-0057">Aromatic amino acid biosynthesis</keyword>
<evidence type="ECO:0000313" key="10">
    <source>
        <dbReference type="EMBL" id="WMW65944.1"/>
    </source>
</evidence>
<name>A0ABY9R3B6_9BACT</name>
<dbReference type="EC" id="4.2.1.10" evidence="6 8"/>
<dbReference type="NCBIfam" id="NF003805">
    <property type="entry name" value="PRK05395.1-2"/>
    <property type="match status" value="1"/>
</dbReference>
<evidence type="ECO:0000313" key="11">
    <source>
        <dbReference type="Proteomes" id="UP001180616"/>
    </source>
</evidence>
<keyword evidence="7 8" id="KW-0456">Lyase</keyword>
<keyword evidence="9" id="KW-0472">Membrane</keyword>
<dbReference type="SUPFAM" id="SSF52304">
    <property type="entry name" value="Type II 3-dehydroquinate dehydratase"/>
    <property type="match status" value="1"/>
</dbReference>
<dbReference type="Pfam" id="PF01220">
    <property type="entry name" value="DHquinase_II"/>
    <property type="match status" value="1"/>
</dbReference>
<evidence type="ECO:0000256" key="4">
    <source>
        <dbReference type="ARBA" id="ARBA00011037"/>
    </source>
</evidence>
<dbReference type="Gene3D" id="3.40.50.9100">
    <property type="entry name" value="Dehydroquinase, class II"/>
    <property type="match status" value="1"/>
</dbReference>
<dbReference type="InterPro" id="IPR001874">
    <property type="entry name" value="DHquinase_II"/>
</dbReference>
<comment type="subunit">
    <text evidence="5 8">Homododecamer.</text>
</comment>
<evidence type="ECO:0000256" key="2">
    <source>
        <dbReference type="ARBA" id="ARBA00003924"/>
    </source>
</evidence>
<dbReference type="CDD" id="cd00466">
    <property type="entry name" value="DHQase_II"/>
    <property type="match status" value="1"/>
</dbReference>
<dbReference type="RefSeq" id="WP_309541880.1">
    <property type="nucleotide sequence ID" value="NZ_CP133659.1"/>
</dbReference>